<feature type="compositionally biased region" description="Low complexity" evidence="1">
    <location>
        <begin position="46"/>
        <end position="59"/>
    </location>
</feature>
<dbReference type="AlphaFoldDB" id="A0A8S2R5H1"/>
<evidence type="ECO:0000256" key="1">
    <source>
        <dbReference type="SAM" id="MobiDB-lite"/>
    </source>
</evidence>
<feature type="non-terminal residue" evidence="2">
    <location>
        <position position="59"/>
    </location>
</feature>
<accession>A0A8S2R5H1</accession>
<organism evidence="2 3">
    <name type="scientific">Didymodactylos carnosus</name>
    <dbReference type="NCBI Taxonomy" id="1234261"/>
    <lineage>
        <taxon>Eukaryota</taxon>
        <taxon>Metazoa</taxon>
        <taxon>Spiralia</taxon>
        <taxon>Gnathifera</taxon>
        <taxon>Rotifera</taxon>
        <taxon>Eurotatoria</taxon>
        <taxon>Bdelloidea</taxon>
        <taxon>Philodinida</taxon>
        <taxon>Philodinidae</taxon>
        <taxon>Didymodactylos</taxon>
    </lineage>
</organism>
<feature type="region of interest" description="Disordered" evidence="1">
    <location>
        <begin position="26"/>
        <end position="59"/>
    </location>
</feature>
<dbReference type="EMBL" id="CAJOBC010040856">
    <property type="protein sequence ID" value="CAF4142877.1"/>
    <property type="molecule type" value="Genomic_DNA"/>
</dbReference>
<evidence type="ECO:0000313" key="3">
    <source>
        <dbReference type="Proteomes" id="UP000681722"/>
    </source>
</evidence>
<feature type="compositionally biased region" description="Polar residues" evidence="1">
    <location>
        <begin position="26"/>
        <end position="35"/>
    </location>
</feature>
<protein>
    <submittedName>
        <fullName evidence="2">Uncharacterized protein</fullName>
    </submittedName>
</protein>
<dbReference type="Proteomes" id="UP000681722">
    <property type="component" value="Unassembled WGS sequence"/>
</dbReference>
<comment type="caution">
    <text evidence="2">The sequence shown here is derived from an EMBL/GenBank/DDBJ whole genome shotgun (WGS) entry which is preliminary data.</text>
</comment>
<evidence type="ECO:0000313" key="2">
    <source>
        <dbReference type="EMBL" id="CAF4142877.1"/>
    </source>
</evidence>
<reference evidence="2" key="1">
    <citation type="submission" date="2021-02" db="EMBL/GenBank/DDBJ databases">
        <authorList>
            <person name="Nowell W R."/>
        </authorList>
    </citation>
    <scope>NUCLEOTIDE SEQUENCE</scope>
</reference>
<dbReference type="OrthoDB" id="675927at2759"/>
<gene>
    <name evidence="2" type="ORF">SRO942_LOCUS29388</name>
</gene>
<proteinExistence type="predicted"/>
<name>A0A8S2R5H1_9BILA</name>
<sequence length="59" mass="6773">MISHTSLLATKIHQLEEELKQIKQENLMNKRQNTKAARLKEENVSLKHSPSSASSQHSY</sequence>